<evidence type="ECO:0000259" key="4">
    <source>
        <dbReference type="Pfam" id="PF01258"/>
    </source>
</evidence>
<evidence type="ECO:0000256" key="3">
    <source>
        <dbReference type="ARBA" id="ARBA00022833"/>
    </source>
</evidence>
<dbReference type="Pfam" id="PF02663">
    <property type="entry name" value="FmdE"/>
    <property type="match status" value="1"/>
</dbReference>
<evidence type="ECO:0000259" key="5">
    <source>
        <dbReference type="Pfam" id="PF02663"/>
    </source>
</evidence>
<feature type="domain" description="Formylmethanofuran dehydrogenase subunit E" evidence="5">
    <location>
        <begin position="19"/>
        <end position="111"/>
    </location>
</feature>
<sequence length="188" mass="20412">MDTTQSETYARLLEEAGRFHGDVCRGIRIGTRMTMAGLREIGIADPKGADRKNLIVFVEIDRCATDAIMALTGCRPGKRTMKVLDYGKMAATFVNLRTGAAVRVTEREDGPDKDAAPALLATIPDEALFRLTPVAVPLRPEDLPGRPVRACLCARCGESVLDGREIVFGGETLCRACFEGRSYYSPSA</sequence>
<dbReference type="RefSeq" id="WP_005995689.1">
    <property type="nucleotide sequence ID" value="NZ_AECZ01000028.1"/>
</dbReference>
<keyword evidence="3" id="KW-0862">Zinc</keyword>
<dbReference type="Gene3D" id="3.30.1330.130">
    <property type="match status" value="1"/>
</dbReference>
<dbReference type="Pfam" id="PF01258">
    <property type="entry name" value="zf-dskA_traR"/>
    <property type="match status" value="1"/>
</dbReference>
<name>E1K072_SOLFR</name>
<dbReference type="eggNOG" id="COG2191">
    <property type="taxonomic scope" value="Bacteria"/>
</dbReference>
<protein>
    <submittedName>
        <fullName evidence="6">Formylmethanofuran dehydrogenase subunit E region</fullName>
    </submittedName>
</protein>
<dbReference type="OrthoDB" id="9804309at2"/>
<dbReference type="Proteomes" id="UP000006250">
    <property type="component" value="Unassembled WGS sequence"/>
</dbReference>
<proteinExistence type="predicted"/>
<dbReference type="PANTHER" id="PTHR39418:SF1">
    <property type="entry name" value="DEHYDROGENASE"/>
    <property type="match status" value="1"/>
</dbReference>
<keyword evidence="7" id="KW-1185">Reference proteome</keyword>
<accession>E1K072</accession>
<dbReference type="EMBL" id="AECZ01000028">
    <property type="protein sequence ID" value="EFL49990.1"/>
    <property type="molecule type" value="Genomic_DNA"/>
</dbReference>
<keyword evidence="2" id="KW-0863">Zinc-finger</keyword>
<dbReference type="SUPFAM" id="SSF143555">
    <property type="entry name" value="FwdE-like"/>
    <property type="match status" value="1"/>
</dbReference>
<feature type="domain" description="Zinc finger DksA/TraR C4-type" evidence="4">
    <location>
        <begin position="153"/>
        <end position="182"/>
    </location>
</feature>
<reference evidence="6 7" key="1">
    <citation type="submission" date="2010-08" db="EMBL/GenBank/DDBJ databases">
        <title>The draft genome of Desulfovibrio fructosovorans JJ.</title>
        <authorList>
            <consortium name="US DOE Joint Genome Institute (JGI-PGF)"/>
            <person name="Lucas S."/>
            <person name="Copeland A."/>
            <person name="Lapidus A."/>
            <person name="Cheng J.-F."/>
            <person name="Bruce D."/>
            <person name="Goodwin L."/>
            <person name="Pitluck S."/>
            <person name="Land M.L."/>
            <person name="Hauser L."/>
            <person name="Chang Y.-J."/>
            <person name="Jeffries C."/>
            <person name="Wall J.D."/>
            <person name="Stahl D.A."/>
            <person name="Arkin A.P."/>
            <person name="Dehal P."/>
            <person name="Stolyar S.M."/>
            <person name="Hazen T.C."/>
            <person name="Woyke T.J."/>
        </authorList>
    </citation>
    <scope>NUCLEOTIDE SEQUENCE [LARGE SCALE GENOMIC DNA]</scope>
    <source>
        <strain evidence="6 7">JJ</strain>
    </source>
</reference>
<dbReference type="PANTHER" id="PTHR39418">
    <property type="entry name" value="DEHYDROGENASE-RELATED"/>
    <property type="match status" value="1"/>
</dbReference>
<comment type="caution">
    <text evidence="6">The sequence shown here is derived from an EMBL/GenBank/DDBJ whole genome shotgun (WGS) entry which is preliminary data.</text>
</comment>
<evidence type="ECO:0000313" key="7">
    <source>
        <dbReference type="Proteomes" id="UP000006250"/>
    </source>
</evidence>
<organism evidence="6 7">
    <name type="scientific">Solidesulfovibrio fructosivorans JJ]</name>
    <dbReference type="NCBI Taxonomy" id="596151"/>
    <lineage>
        <taxon>Bacteria</taxon>
        <taxon>Pseudomonadati</taxon>
        <taxon>Thermodesulfobacteriota</taxon>
        <taxon>Desulfovibrionia</taxon>
        <taxon>Desulfovibrionales</taxon>
        <taxon>Desulfovibrionaceae</taxon>
        <taxon>Solidesulfovibrio</taxon>
    </lineage>
</organism>
<dbReference type="AlphaFoldDB" id="E1K072"/>
<dbReference type="STRING" id="596151.DesfrDRAFT_3272"/>
<evidence type="ECO:0000256" key="1">
    <source>
        <dbReference type="ARBA" id="ARBA00022723"/>
    </source>
</evidence>
<evidence type="ECO:0000256" key="2">
    <source>
        <dbReference type="ARBA" id="ARBA00022771"/>
    </source>
</evidence>
<gene>
    <name evidence="6" type="ORF">DesfrDRAFT_3272</name>
</gene>
<evidence type="ECO:0000313" key="6">
    <source>
        <dbReference type="EMBL" id="EFL49990.1"/>
    </source>
</evidence>
<dbReference type="GO" id="GO:0008270">
    <property type="term" value="F:zinc ion binding"/>
    <property type="evidence" value="ECO:0007669"/>
    <property type="project" value="UniProtKB-KW"/>
</dbReference>
<dbReference type="InterPro" id="IPR053194">
    <property type="entry name" value="tRNA_methyltr_O"/>
</dbReference>
<dbReference type="InterPro" id="IPR000962">
    <property type="entry name" value="Znf_DskA_TraR"/>
</dbReference>
<keyword evidence="1" id="KW-0479">Metal-binding</keyword>
<dbReference type="InterPro" id="IPR003814">
    <property type="entry name" value="FmdEsu_dom"/>
</dbReference>